<keyword evidence="6" id="KW-1185">Reference proteome</keyword>
<evidence type="ECO:0000256" key="3">
    <source>
        <dbReference type="ARBA" id="ARBA00023002"/>
    </source>
</evidence>
<sequence>MHRRRYGSRATMTPPALKAFFQALPRALDRDAAEDLDAVYQFDLSGPQGGQYVVKIQDGACVVEEGRHPDPHVTLAMAGEDCMKVLNGQLSGPSVLMSGRLRITGDIGLAMQLKALFPTLT</sequence>
<dbReference type="SUPFAM" id="SSF55718">
    <property type="entry name" value="SCP-like"/>
    <property type="match status" value="1"/>
</dbReference>
<feature type="domain" description="SCP2" evidence="4">
    <location>
        <begin position="25"/>
        <end position="117"/>
    </location>
</feature>
<dbReference type="GO" id="GO:0016491">
    <property type="term" value="F:oxidoreductase activity"/>
    <property type="evidence" value="ECO:0007669"/>
    <property type="project" value="UniProtKB-KW"/>
</dbReference>
<dbReference type="RefSeq" id="WP_083447700.1">
    <property type="nucleotide sequence ID" value="NZ_CP011801.1"/>
</dbReference>
<dbReference type="Proteomes" id="UP000069205">
    <property type="component" value="Chromosome"/>
</dbReference>
<proteinExistence type="inferred from homology"/>
<dbReference type="PANTHER" id="PTHR42808">
    <property type="entry name" value="HYDROXYSTEROID DEHYDROGENASE-LIKE PROTEIN 2"/>
    <property type="match status" value="1"/>
</dbReference>
<evidence type="ECO:0000313" key="5">
    <source>
        <dbReference type="EMBL" id="ALA57027.1"/>
    </source>
</evidence>
<evidence type="ECO:0000259" key="4">
    <source>
        <dbReference type="Pfam" id="PF02036"/>
    </source>
</evidence>
<dbReference type="Pfam" id="PF02036">
    <property type="entry name" value="SCP2"/>
    <property type="match status" value="1"/>
</dbReference>
<dbReference type="PANTHER" id="PTHR42808:SF3">
    <property type="entry name" value="HYDROXYSTEROID DEHYDROGENASE-LIKE PROTEIN 2"/>
    <property type="match status" value="1"/>
</dbReference>
<dbReference type="AlphaFoldDB" id="A0A0K2G8V3"/>
<keyword evidence="2" id="KW-0521">NADP</keyword>
<organism evidence="5 6">
    <name type="scientific">Nitrospira moscoviensis</name>
    <dbReference type="NCBI Taxonomy" id="42253"/>
    <lineage>
        <taxon>Bacteria</taxon>
        <taxon>Pseudomonadati</taxon>
        <taxon>Nitrospirota</taxon>
        <taxon>Nitrospiria</taxon>
        <taxon>Nitrospirales</taxon>
        <taxon>Nitrospiraceae</taxon>
        <taxon>Nitrospira</taxon>
    </lineage>
</organism>
<evidence type="ECO:0000313" key="6">
    <source>
        <dbReference type="Proteomes" id="UP000069205"/>
    </source>
</evidence>
<protein>
    <recommendedName>
        <fullName evidence="4">SCP2 domain-containing protein</fullName>
    </recommendedName>
</protein>
<dbReference type="KEGG" id="nmv:NITMOv2_0591"/>
<dbReference type="EMBL" id="CP011801">
    <property type="protein sequence ID" value="ALA57027.1"/>
    <property type="molecule type" value="Genomic_DNA"/>
</dbReference>
<name>A0A0K2G8V3_NITMO</name>
<evidence type="ECO:0000256" key="2">
    <source>
        <dbReference type="ARBA" id="ARBA00022857"/>
    </source>
</evidence>
<keyword evidence="3" id="KW-0560">Oxidoreductase</keyword>
<dbReference type="PATRIC" id="fig|42253.5.peg.585"/>
<dbReference type="InterPro" id="IPR036527">
    <property type="entry name" value="SCP2_sterol-bd_dom_sf"/>
</dbReference>
<dbReference type="STRING" id="42253.NITMOv2_0591"/>
<dbReference type="InterPro" id="IPR051935">
    <property type="entry name" value="HSDL2"/>
</dbReference>
<gene>
    <name evidence="5" type="ORF">NITMOv2_0591</name>
</gene>
<comment type="similarity">
    <text evidence="1">Belongs to the short-chain dehydrogenases/reductases (SDR) family.</text>
</comment>
<reference evidence="5 6" key="1">
    <citation type="journal article" date="2015" name="Proc. Natl. Acad. Sci. U.S.A.">
        <title>Expanded metabolic versatility of ubiquitous nitrite-oxidizing bacteria from the genus Nitrospira.</title>
        <authorList>
            <person name="Koch H."/>
            <person name="Lucker S."/>
            <person name="Albertsen M."/>
            <person name="Kitzinger K."/>
            <person name="Herbold C."/>
            <person name="Spieck E."/>
            <person name="Nielsen P.H."/>
            <person name="Wagner M."/>
            <person name="Daims H."/>
        </authorList>
    </citation>
    <scope>NUCLEOTIDE SEQUENCE [LARGE SCALE GENOMIC DNA]</scope>
    <source>
        <strain evidence="5 6">NSP M-1</strain>
    </source>
</reference>
<dbReference type="Gene3D" id="3.30.1050.10">
    <property type="entry name" value="SCP2 sterol-binding domain"/>
    <property type="match status" value="1"/>
</dbReference>
<dbReference type="OrthoDB" id="9809312at2"/>
<evidence type="ECO:0000256" key="1">
    <source>
        <dbReference type="ARBA" id="ARBA00006484"/>
    </source>
</evidence>
<dbReference type="InterPro" id="IPR003033">
    <property type="entry name" value="SCP2_sterol-bd_dom"/>
</dbReference>
<accession>A0A0K2G8V3</accession>